<evidence type="ECO:0000313" key="2">
    <source>
        <dbReference type="EMBL" id="GJC80373.1"/>
    </source>
</evidence>
<proteinExistence type="predicted"/>
<dbReference type="AlphaFoldDB" id="A0AA37GG91"/>
<dbReference type="Proteomes" id="UP001055172">
    <property type="component" value="Unassembled WGS sequence"/>
</dbReference>
<dbReference type="EMBL" id="BPPX01000005">
    <property type="protein sequence ID" value="GJC80373.1"/>
    <property type="molecule type" value="Genomic_DNA"/>
</dbReference>
<accession>A0AA37GG91</accession>
<gene>
    <name evidence="2" type="ORF">ColLi_03211</name>
</gene>
<evidence type="ECO:0000256" key="1">
    <source>
        <dbReference type="SAM" id="MobiDB-lite"/>
    </source>
</evidence>
<feature type="compositionally biased region" description="Low complexity" evidence="1">
    <location>
        <begin position="77"/>
        <end position="92"/>
    </location>
</feature>
<name>A0AA37GG91_9PEZI</name>
<sequence>MATAVSSSRMLLAHRDFSRNLDRISVSLSCNLDSLQEAFANLSRSRSYLDELVPLATTAILLTTGALLRPSTPPTTPASLPSRQTSPTWLPRTPTPPPRRTFPPELS</sequence>
<feature type="compositionally biased region" description="Pro residues" evidence="1">
    <location>
        <begin position="93"/>
        <end position="107"/>
    </location>
</feature>
<evidence type="ECO:0000313" key="3">
    <source>
        <dbReference type="Proteomes" id="UP001055172"/>
    </source>
</evidence>
<protein>
    <submittedName>
        <fullName evidence="2">Uncharacterized protein</fullName>
    </submittedName>
</protein>
<feature type="region of interest" description="Disordered" evidence="1">
    <location>
        <begin position="67"/>
        <end position="107"/>
    </location>
</feature>
<comment type="caution">
    <text evidence="2">The sequence shown here is derived from an EMBL/GenBank/DDBJ whole genome shotgun (WGS) entry which is preliminary data.</text>
</comment>
<organism evidence="2 3">
    <name type="scientific">Colletotrichum liriopes</name>
    <dbReference type="NCBI Taxonomy" id="708192"/>
    <lineage>
        <taxon>Eukaryota</taxon>
        <taxon>Fungi</taxon>
        <taxon>Dikarya</taxon>
        <taxon>Ascomycota</taxon>
        <taxon>Pezizomycotina</taxon>
        <taxon>Sordariomycetes</taxon>
        <taxon>Hypocreomycetidae</taxon>
        <taxon>Glomerellales</taxon>
        <taxon>Glomerellaceae</taxon>
        <taxon>Colletotrichum</taxon>
        <taxon>Colletotrichum spaethianum species complex</taxon>
    </lineage>
</organism>
<keyword evidence="3" id="KW-1185">Reference proteome</keyword>
<reference evidence="2 3" key="1">
    <citation type="submission" date="2021-07" db="EMBL/GenBank/DDBJ databases">
        <title>Genome data of Colletotrichum spaethianum.</title>
        <authorList>
            <person name="Utami Y.D."/>
            <person name="Hiruma K."/>
        </authorList>
    </citation>
    <scope>NUCLEOTIDE SEQUENCE [LARGE SCALE GENOMIC DNA]</scope>
    <source>
        <strain evidence="2 3">MAFF 242679</strain>
    </source>
</reference>